<dbReference type="InterPro" id="IPR000594">
    <property type="entry name" value="ThiF_NAD_FAD-bd"/>
</dbReference>
<gene>
    <name evidence="2" type="ORF">A3C90_01935</name>
</gene>
<dbReference type="Gene3D" id="3.40.50.720">
    <property type="entry name" value="NAD(P)-binding Rossmann-like Domain"/>
    <property type="match status" value="1"/>
</dbReference>
<sequence length="356" mass="39649">MDRPELIALDQVARLDQLRQTGVVFLDTYEEQLGELCAIRNPHLRGDISALKKVQQEFIQEYRDSRDDRKQGMWVYYPWLNKAIRFLEESLHDELRTARNKNLITAEEQEKFRDFSVAIAGLSVGSHAALSITLQGGGKYMRLADPDVISGSNLNRIRAGFDMVGMNKAVIAARGIYEMNPYAKLKLYTDGLEAMTLKNFLTEPNYVGIVIDEMDDLLLKFLIRKEARTLGIPVIMAADNGDGIVLTVERYDLERSLPLFGGVVEEMDESELTGLSPHEAVKIIADMIGPENVTRRMYASVAEIGKTLYSWPQLGGAAQLAGVALAYATRMIATGGPLKSGRTAVSLEKILSFNEL</sequence>
<dbReference type="PANTHER" id="PTHR43267">
    <property type="entry name" value="TRNA THREONYLCARBAMOYLADENOSINE DEHYDRATASE"/>
    <property type="match status" value="1"/>
</dbReference>
<dbReference type="AlphaFoldDB" id="A0A1F6MDX0"/>
<dbReference type="GO" id="GO:0061504">
    <property type="term" value="P:cyclic threonylcarbamoyladenosine biosynthetic process"/>
    <property type="evidence" value="ECO:0007669"/>
    <property type="project" value="TreeGrafter"/>
</dbReference>
<name>A0A1F6MDX0_9BACT</name>
<dbReference type="CDD" id="cd01483">
    <property type="entry name" value="E1_enzyme_family"/>
    <property type="match status" value="1"/>
</dbReference>
<dbReference type="EMBL" id="MFQE01000070">
    <property type="protein sequence ID" value="OGH69663.1"/>
    <property type="molecule type" value="Genomic_DNA"/>
</dbReference>
<organism evidence="2 3">
    <name type="scientific">Candidatus Magasanikbacteria bacterium RIFCSPHIGHO2_02_FULL_51_14</name>
    <dbReference type="NCBI Taxonomy" id="1798683"/>
    <lineage>
        <taxon>Bacteria</taxon>
        <taxon>Candidatus Magasanikiibacteriota</taxon>
    </lineage>
</organism>
<dbReference type="InterPro" id="IPR045886">
    <property type="entry name" value="ThiF/MoeB/HesA"/>
</dbReference>
<dbReference type="GO" id="GO:0061503">
    <property type="term" value="F:tRNA threonylcarbamoyladenosine dehydratase"/>
    <property type="evidence" value="ECO:0007669"/>
    <property type="project" value="TreeGrafter"/>
</dbReference>
<dbReference type="SUPFAM" id="SSF69572">
    <property type="entry name" value="Activating enzymes of the ubiquitin-like proteins"/>
    <property type="match status" value="1"/>
</dbReference>
<dbReference type="PANTHER" id="PTHR43267:SF3">
    <property type="entry name" value="THIF PROTEIN"/>
    <property type="match status" value="1"/>
</dbReference>
<comment type="caution">
    <text evidence="2">The sequence shown here is derived from an EMBL/GenBank/DDBJ whole genome shotgun (WGS) entry which is preliminary data.</text>
</comment>
<protein>
    <recommendedName>
        <fullName evidence="1">THIF-type NAD/FAD binding fold domain-containing protein</fullName>
    </recommendedName>
</protein>
<dbReference type="GO" id="GO:0008641">
    <property type="term" value="F:ubiquitin-like modifier activating enzyme activity"/>
    <property type="evidence" value="ECO:0007669"/>
    <property type="project" value="InterPro"/>
</dbReference>
<dbReference type="STRING" id="1798683.A3C90_01935"/>
<proteinExistence type="predicted"/>
<accession>A0A1F6MDX0</accession>
<dbReference type="Proteomes" id="UP000177457">
    <property type="component" value="Unassembled WGS sequence"/>
</dbReference>
<dbReference type="Pfam" id="PF00899">
    <property type="entry name" value="ThiF"/>
    <property type="match status" value="1"/>
</dbReference>
<dbReference type="InterPro" id="IPR035985">
    <property type="entry name" value="Ubiquitin-activating_enz"/>
</dbReference>
<reference evidence="2 3" key="1">
    <citation type="journal article" date="2016" name="Nat. Commun.">
        <title>Thousands of microbial genomes shed light on interconnected biogeochemical processes in an aquifer system.</title>
        <authorList>
            <person name="Anantharaman K."/>
            <person name="Brown C.T."/>
            <person name="Hug L.A."/>
            <person name="Sharon I."/>
            <person name="Castelle C.J."/>
            <person name="Probst A.J."/>
            <person name="Thomas B.C."/>
            <person name="Singh A."/>
            <person name="Wilkins M.J."/>
            <person name="Karaoz U."/>
            <person name="Brodie E.L."/>
            <person name="Williams K.H."/>
            <person name="Hubbard S.S."/>
            <person name="Banfield J.F."/>
        </authorList>
    </citation>
    <scope>NUCLEOTIDE SEQUENCE [LARGE SCALE GENOMIC DNA]</scope>
</reference>
<evidence type="ECO:0000259" key="1">
    <source>
        <dbReference type="Pfam" id="PF00899"/>
    </source>
</evidence>
<evidence type="ECO:0000313" key="3">
    <source>
        <dbReference type="Proteomes" id="UP000177457"/>
    </source>
</evidence>
<evidence type="ECO:0000313" key="2">
    <source>
        <dbReference type="EMBL" id="OGH69663.1"/>
    </source>
</evidence>
<feature type="domain" description="THIF-type NAD/FAD binding fold" evidence="1">
    <location>
        <begin position="100"/>
        <end position="246"/>
    </location>
</feature>